<proteinExistence type="predicted"/>
<dbReference type="AlphaFoldDB" id="A0A428N053"/>
<organism evidence="2 3">
    <name type="scientific">Salibacterium salarium</name>
    <dbReference type="NCBI Taxonomy" id="284579"/>
    <lineage>
        <taxon>Bacteria</taxon>
        <taxon>Bacillati</taxon>
        <taxon>Bacillota</taxon>
        <taxon>Bacilli</taxon>
        <taxon>Bacillales</taxon>
        <taxon>Bacillaceae</taxon>
    </lineage>
</organism>
<sequence length="146" mass="17440">MRFKFNVSELHPKTLLNKWIKQGKSLISTEKADPMDALSRMERKRQLKESKTDHYLFRASLYAFLVICILLGAMPMIYFLPWEQAAEWFVYFLLGALFLSFTLSALTIKKQSRYVKLPYMWGIMIFSILLLLFYLFILIYFRFLLP</sequence>
<protein>
    <submittedName>
        <fullName evidence="2">Uncharacterized protein</fullName>
    </submittedName>
</protein>
<keyword evidence="3" id="KW-1185">Reference proteome</keyword>
<gene>
    <name evidence="2" type="ORF">D7Z54_19705</name>
</gene>
<reference evidence="2 3" key="1">
    <citation type="submission" date="2018-10" db="EMBL/GenBank/DDBJ databases">
        <title>Draft genome sequence of Bacillus salarius IM0101, isolated from a hypersaline soil in Inner Mongolia, China.</title>
        <authorList>
            <person name="Yamprayoonswat W."/>
            <person name="Boonvisut S."/>
            <person name="Jumpathong W."/>
            <person name="Sittihan S."/>
            <person name="Ruangsuj P."/>
            <person name="Wanthongcharoen S."/>
            <person name="Thongpramul N."/>
            <person name="Pimmason S."/>
            <person name="Yu B."/>
            <person name="Yasawong M."/>
        </authorList>
    </citation>
    <scope>NUCLEOTIDE SEQUENCE [LARGE SCALE GENOMIC DNA]</scope>
    <source>
        <strain evidence="2 3">IM0101</strain>
    </source>
</reference>
<evidence type="ECO:0000313" key="2">
    <source>
        <dbReference type="EMBL" id="RSL31669.1"/>
    </source>
</evidence>
<keyword evidence="1" id="KW-1133">Transmembrane helix</keyword>
<feature type="transmembrane region" description="Helical" evidence="1">
    <location>
        <begin position="88"/>
        <end position="108"/>
    </location>
</feature>
<dbReference type="RefSeq" id="WP_125558221.1">
    <property type="nucleotide sequence ID" value="NZ_RBVX01000022.1"/>
</dbReference>
<evidence type="ECO:0000256" key="1">
    <source>
        <dbReference type="SAM" id="Phobius"/>
    </source>
</evidence>
<dbReference type="OrthoDB" id="2969355at2"/>
<dbReference type="EMBL" id="RBVX01000022">
    <property type="protein sequence ID" value="RSL31669.1"/>
    <property type="molecule type" value="Genomic_DNA"/>
</dbReference>
<comment type="caution">
    <text evidence="2">The sequence shown here is derived from an EMBL/GenBank/DDBJ whole genome shotgun (WGS) entry which is preliminary data.</text>
</comment>
<dbReference type="Proteomes" id="UP000275076">
    <property type="component" value="Unassembled WGS sequence"/>
</dbReference>
<feature type="transmembrane region" description="Helical" evidence="1">
    <location>
        <begin position="55"/>
        <end position="82"/>
    </location>
</feature>
<keyword evidence="1" id="KW-0812">Transmembrane</keyword>
<keyword evidence="1" id="KW-0472">Membrane</keyword>
<evidence type="ECO:0000313" key="3">
    <source>
        <dbReference type="Proteomes" id="UP000275076"/>
    </source>
</evidence>
<accession>A0A428N053</accession>
<name>A0A428N053_9BACI</name>
<feature type="transmembrane region" description="Helical" evidence="1">
    <location>
        <begin position="120"/>
        <end position="141"/>
    </location>
</feature>